<evidence type="ECO:0000313" key="2">
    <source>
        <dbReference type="Proteomes" id="UP001056778"/>
    </source>
</evidence>
<comment type="caution">
    <text evidence="1">The sequence shown here is derived from an EMBL/GenBank/DDBJ whole genome shotgun (WGS) entry which is preliminary data.</text>
</comment>
<proteinExistence type="predicted"/>
<protein>
    <submittedName>
        <fullName evidence="1">Fer-1-like</fullName>
    </submittedName>
</protein>
<keyword evidence="2" id="KW-1185">Reference proteome</keyword>
<dbReference type="EMBL" id="CM043015">
    <property type="protein sequence ID" value="KAI4471231.1"/>
    <property type="molecule type" value="Genomic_DNA"/>
</dbReference>
<gene>
    <name evidence="1" type="ORF">MML48_1g07598</name>
</gene>
<name>A0ACB9TWK0_HOLOL</name>
<evidence type="ECO:0000313" key="1">
    <source>
        <dbReference type="EMBL" id="KAI4471231.1"/>
    </source>
</evidence>
<reference evidence="1" key="1">
    <citation type="submission" date="2022-04" db="EMBL/GenBank/DDBJ databases">
        <title>Chromosome-scale genome assembly of Holotrichia oblita Faldermann.</title>
        <authorList>
            <person name="Rongchong L."/>
        </authorList>
    </citation>
    <scope>NUCLEOTIDE SEQUENCE</scope>
    <source>
        <strain evidence="1">81SQS9</strain>
    </source>
</reference>
<dbReference type="Proteomes" id="UP001056778">
    <property type="component" value="Chromosome 1"/>
</dbReference>
<accession>A0ACB9TWK0</accession>
<sequence length="1385" mass="161015">MDKSMTLTVKPKTCWRRRKILGYCTLDLATIWNQPDHLFFQKWAILTSTSPEYTGPRGYLKVTLCILTKGTQAKIPLVNPTINEQIEGNLLLPEGITLERQKALFIFKVYKGEEILKFKSTMIDILKKSRHSKELPCTLIEITFAGITVSTTIQKHTSKPVWNEMLTIAELFPPLCQRIKVVLKVTNSSLRAVKYINLHSIANDQEDGFLPTFGPTYVNFYTSDKFGSVFVGRVLMALHTQMQHDARLKSIIRKPLMPLNENNLYKYEPVLLFVAILDVNTIDKRFSKKSIQFGISVGCPKISSYMNPAGEMYPINMTPPFISIKADDPYWYLDFKDRIACISFQNNFPDLRRRFYNANVIDQMTTDFKARLDAIEPFFEYERMQIPSDIIQTKLIEALDRLAIACRKYIDMMEPNADIFVTELDKEKLKLCLREMVNLRFRATGKNDIQFKNKKEVLPESTKALSTFSFVNRSPSFELKIDTSKPNSEINIAIFQCRAHIYQGNLKFGTDSSGLSNLFARVIISKFSASTEVKKAALNPHWNETLTVTNVVIYGSREYLKAHPPSVVIEVIDRESQNDLIGRTFIKSSIKFKDEPYTQPDFPPKLEWHRVLKHNDTVGEIVACVELLEITSFVDLKRSKHKKELSEIPEDIQPKLTRYKIDVMFWGVRHLRKLHNISITKPKVTLDFTVATLESDILQKYEQNFTNHKKDLIVDLPQEDKYVPALVFKLFDNRSFGRFTYVGNHIVKIHRFLCYPLTREERDHKLSESQQKSYDSMDSKAPSVEQIIIPKPSPIATIVPEFKVENEVVGCCAFCKRASKRKQVTDPEKETSTHSMNEFEKDITEEDEFTDWWNKYFFSVEKPSKSNTTTDTERPISKSFRLKIYDDELEHQPEFSYLQDTLISFKLIRGEPTGDDEIDAKNIMGVFKGNIKVYPWPSNKNLEYVSLSGLPLKNNYFERFPSNESISYLARVYCIRGIKLRPKDMAGKSDPFLVAFMGNQHYNDAKNYIPKEINPIFGNNGTCLYLCRCFEFSGTFPLDTVVTIQVWDWDRNSHHDLIGETQIDLENRYYTKHRAHCGLPYEYTEVGYTPWRDIQTPSEILERLCVRWNIPQPQYFDTYVRINNLMFAPKLEEDEKPKAIYSKHELALNVLHRWNEIPVVGCHLVPEHVETRSLYTPHHPGLEQGKLQCWVDVFPVSDLPPPRPVDITPHTPRKYELRVIIWNTEDVILEEDDFFTGEKKSDIYVKGWLTGTDDAQSTDVHYRSLGGEGNFNWRFVFPFRYLKTEHKIVVVKREKAFDLVHSERKVPCVLKLQVWDNDTFSPDDFLGSIALDLRRMPRCARSSKKCTLELLKPYAPKINLFKIKRIRGWWPFRGTDQKKMKVFLL</sequence>
<organism evidence="1 2">
    <name type="scientific">Holotrichia oblita</name>
    <name type="common">Chafer beetle</name>
    <dbReference type="NCBI Taxonomy" id="644536"/>
    <lineage>
        <taxon>Eukaryota</taxon>
        <taxon>Metazoa</taxon>
        <taxon>Ecdysozoa</taxon>
        <taxon>Arthropoda</taxon>
        <taxon>Hexapoda</taxon>
        <taxon>Insecta</taxon>
        <taxon>Pterygota</taxon>
        <taxon>Neoptera</taxon>
        <taxon>Endopterygota</taxon>
        <taxon>Coleoptera</taxon>
        <taxon>Polyphaga</taxon>
        <taxon>Scarabaeiformia</taxon>
        <taxon>Scarabaeidae</taxon>
        <taxon>Melolonthinae</taxon>
        <taxon>Holotrichia</taxon>
    </lineage>
</organism>